<dbReference type="RefSeq" id="WP_205186928.1">
    <property type="nucleotide sequence ID" value="NZ_JAFBFC010000003.1"/>
</dbReference>
<keyword evidence="2" id="KW-1185">Reference proteome</keyword>
<reference evidence="1 2" key="1">
    <citation type="submission" date="2021-01" db="EMBL/GenBank/DDBJ databases">
        <title>Genomic Encyclopedia of Type Strains, Phase IV (KMG-IV): sequencing the most valuable type-strain genomes for metagenomic binning, comparative biology and taxonomic classification.</title>
        <authorList>
            <person name="Goeker M."/>
        </authorList>
    </citation>
    <scope>NUCLEOTIDE SEQUENCE [LARGE SCALE GENOMIC DNA]</scope>
    <source>
        <strain evidence="1 2">DSM 104297</strain>
    </source>
</reference>
<proteinExistence type="predicted"/>
<dbReference type="EMBL" id="JAFBFC010000003">
    <property type="protein sequence ID" value="MBM7703294.1"/>
    <property type="molecule type" value="Genomic_DNA"/>
</dbReference>
<protein>
    <submittedName>
        <fullName evidence="1">Uncharacterized protein</fullName>
    </submittedName>
</protein>
<evidence type="ECO:0000313" key="2">
    <source>
        <dbReference type="Proteomes" id="UP000809829"/>
    </source>
</evidence>
<organism evidence="1 2">
    <name type="scientific">Priestia iocasae</name>
    <dbReference type="NCBI Taxonomy" id="2291674"/>
    <lineage>
        <taxon>Bacteria</taxon>
        <taxon>Bacillati</taxon>
        <taxon>Bacillota</taxon>
        <taxon>Bacilli</taxon>
        <taxon>Bacillales</taxon>
        <taxon>Bacillaceae</taxon>
        <taxon>Priestia</taxon>
    </lineage>
</organism>
<accession>A0ABS2QXU2</accession>
<name>A0ABS2QXU2_9BACI</name>
<sequence length="56" mass="6690">MKENGIDKSQLNLHTHKHELKEETSIELTEEEAQLLFETLQNKRKQVINEDIDRML</sequence>
<comment type="caution">
    <text evidence="1">The sequence shown here is derived from an EMBL/GenBank/DDBJ whole genome shotgun (WGS) entry which is preliminary data.</text>
</comment>
<evidence type="ECO:0000313" key="1">
    <source>
        <dbReference type="EMBL" id="MBM7703294.1"/>
    </source>
</evidence>
<dbReference type="Proteomes" id="UP000809829">
    <property type="component" value="Unassembled WGS sequence"/>
</dbReference>
<gene>
    <name evidence="1" type="ORF">JOC83_002141</name>
</gene>